<evidence type="ECO:0000256" key="6">
    <source>
        <dbReference type="SAM" id="MobiDB-lite"/>
    </source>
</evidence>
<evidence type="ECO:0000259" key="7">
    <source>
        <dbReference type="PROSITE" id="PS50048"/>
    </source>
</evidence>
<dbReference type="GO" id="GO:0000981">
    <property type="term" value="F:DNA-binding transcription factor activity, RNA polymerase II-specific"/>
    <property type="evidence" value="ECO:0007669"/>
    <property type="project" value="InterPro"/>
</dbReference>
<keyword evidence="3 8" id="KW-0238">DNA-binding</keyword>
<keyword evidence="5" id="KW-0539">Nucleus</keyword>
<dbReference type="PROSITE" id="PS50048">
    <property type="entry name" value="ZN2_CY6_FUNGAL_2"/>
    <property type="match status" value="1"/>
</dbReference>
<dbReference type="Pfam" id="PF00172">
    <property type="entry name" value="Zn_clus"/>
    <property type="match status" value="1"/>
</dbReference>
<dbReference type="InterPro" id="IPR001138">
    <property type="entry name" value="Zn2Cys6_DnaBD"/>
</dbReference>
<dbReference type="InterPro" id="IPR007219">
    <property type="entry name" value="XnlR_reg_dom"/>
</dbReference>
<dbReference type="GO" id="GO:0000978">
    <property type="term" value="F:RNA polymerase II cis-regulatory region sequence-specific DNA binding"/>
    <property type="evidence" value="ECO:0007669"/>
    <property type="project" value="TreeGrafter"/>
</dbReference>
<proteinExistence type="predicted"/>
<keyword evidence="4" id="KW-0804">Transcription</keyword>
<dbReference type="PANTHER" id="PTHR47424">
    <property type="entry name" value="REGULATORY PROTEIN GAL4"/>
    <property type="match status" value="1"/>
</dbReference>
<evidence type="ECO:0000313" key="9">
    <source>
        <dbReference type="Proteomes" id="UP000030686"/>
    </source>
</evidence>
<keyword evidence="9" id="KW-1185">Reference proteome</keyword>
<dbReference type="Proteomes" id="UP000030686">
    <property type="component" value="Unassembled WGS sequence"/>
</dbReference>
<dbReference type="GO" id="GO:0008270">
    <property type="term" value="F:zinc ion binding"/>
    <property type="evidence" value="ECO:0007669"/>
    <property type="project" value="InterPro"/>
</dbReference>
<dbReference type="AlphaFoldDB" id="W6QPR7"/>
<evidence type="ECO:0000256" key="2">
    <source>
        <dbReference type="ARBA" id="ARBA00023015"/>
    </source>
</evidence>
<evidence type="ECO:0000256" key="1">
    <source>
        <dbReference type="ARBA" id="ARBA00022723"/>
    </source>
</evidence>
<feature type="compositionally biased region" description="Polar residues" evidence="6">
    <location>
        <begin position="80"/>
        <end position="92"/>
    </location>
</feature>
<evidence type="ECO:0000256" key="3">
    <source>
        <dbReference type="ARBA" id="ARBA00023125"/>
    </source>
</evidence>
<dbReference type="CDD" id="cd12148">
    <property type="entry name" value="fungal_TF_MHR"/>
    <property type="match status" value="1"/>
</dbReference>
<dbReference type="OMA" id="YHFAVII"/>
<keyword evidence="2" id="KW-0805">Transcription regulation</keyword>
<feature type="region of interest" description="Disordered" evidence="6">
    <location>
        <begin position="611"/>
        <end position="642"/>
    </location>
</feature>
<dbReference type="InterPro" id="IPR051127">
    <property type="entry name" value="Fungal_SecMet_Regulators"/>
</dbReference>
<dbReference type="GO" id="GO:0006351">
    <property type="term" value="P:DNA-templated transcription"/>
    <property type="evidence" value="ECO:0007669"/>
    <property type="project" value="InterPro"/>
</dbReference>
<evidence type="ECO:0000256" key="4">
    <source>
        <dbReference type="ARBA" id="ARBA00023163"/>
    </source>
</evidence>
<dbReference type="OrthoDB" id="4064873at2759"/>
<feature type="region of interest" description="Disordered" evidence="6">
    <location>
        <begin position="63"/>
        <end position="115"/>
    </location>
</feature>
<dbReference type="GO" id="GO:0005634">
    <property type="term" value="C:nucleus"/>
    <property type="evidence" value="ECO:0007669"/>
    <property type="project" value="TreeGrafter"/>
</dbReference>
<evidence type="ECO:0000256" key="5">
    <source>
        <dbReference type="ARBA" id="ARBA00023242"/>
    </source>
</evidence>
<dbReference type="Gene3D" id="4.10.240.10">
    <property type="entry name" value="Zn(2)-C6 fungal-type DNA-binding domain"/>
    <property type="match status" value="1"/>
</dbReference>
<reference evidence="8" key="1">
    <citation type="journal article" date="2014" name="Nat. Commun.">
        <title>Multiple recent horizontal transfers of a large genomic region in cheese making fungi.</title>
        <authorList>
            <person name="Cheeseman K."/>
            <person name="Ropars J."/>
            <person name="Renault P."/>
            <person name="Dupont J."/>
            <person name="Gouzy J."/>
            <person name="Branca A."/>
            <person name="Abraham A.L."/>
            <person name="Ceppi M."/>
            <person name="Conseiller E."/>
            <person name="Debuchy R."/>
            <person name="Malagnac F."/>
            <person name="Goarin A."/>
            <person name="Silar P."/>
            <person name="Lacoste S."/>
            <person name="Sallet E."/>
            <person name="Bensimon A."/>
            <person name="Giraud T."/>
            <person name="Brygoo Y."/>
        </authorList>
    </citation>
    <scope>NUCLEOTIDE SEQUENCE [LARGE SCALE GENOMIC DNA]</scope>
    <source>
        <strain evidence="8">FM164</strain>
    </source>
</reference>
<dbReference type="SMART" id="SM00066">
    <property type="entry name" value="GAL4"/>
    <property type="match status" value="1"/>
</dbReference>
<evidence type="ECO:0000313" key="8">
    <source>
        <dbReference type="EMBL" id="CDM37991.1"/>
    </source>
</evidence>
<dbReference type="Pfam" id="PF04082">
    <property type="entry name" value="Fungal_trans"/>
    <property type="match status" value="1"/>
</dbReference>
<feature type="domain" description="Zn(2)-C6 fungal-type" evidence="7">
    <location>
        <begin position="17"/>
        <end position="47"/>
    </location>
</feature>
<dbReference type="EMBL" id="HG792022">
    <property type="protein sequence ID" value="CDM37991.1"/>
    <property type="molecule type" value="Genomic_DNA"/>
</dbReference>
<name>W6QPR7_PENRF</name>
<feature type="compositionally biased region" description="Polar residues" evidence="6">
    <location>
        <begin position="630"/>
        <end position="642"/>
    </location>
</feature>
<dbReference type="SMART" id="SM00906">
    <property type="entry name" value="Fungal_trans"/>
    <property type="match status" value="1"/>
</dbReference>
<sequence length="686" mass="75521">MPRPKVHPANRLRANTACTACRASKKRCSGYFPCTNCIHKGCGRSCTPFKSLSHAGLRSPLVPASRPTVEAPRTRRGVSVESQSLLTSQSHDIGTPRVEPDTPEVGSHSPEVTHRTHPRMLRNLQGERVYVGKAASLSFLQLLRDTVTQHIGPSQFSHNGASEDMLETEAHHDLLNFSGECCTVAEKERFIQNYHAATSGFFNLSFSDDVSSSFIDPAEPKTDREKTRAAIMDLMVAIGAQSSPNDREFLQVERFYFSRGQRRTFANMLEDPSVDLVRVFLLMSFYMLGACRRNTAFMYLGVASRAAVALGFHAEFSGSISPDESGERNERSRLWMSLCILDLLVSSILGRPSAISPLLPENRQGPSWGAAPSDPGLVASYQLSLILDKIINCLYSDKAASAQQADLLLCKLNGWGEYLPSSLRTSSLGHQDQSTFQEHTIGNMHVACSYHFAVILVTRPFLVSALSVRLARLHQSLSTGDPSEVPEEDPAHSRLAAACIDSAVYMLQTCLEVHKSGLLLRNMCILKAFIFAAALVLGFSMFSHRDVDSEIDEVFCGALTILRMLAPQSAQAAHYLEIITKLEAAISKQRQQLATQARQRRSQYVSRIFSMNDSPATPRTPSEGNEEEANTTPHLSQSVTSNGWLDSNDSAAAVSPPMIEGTLFDWEGMNLPLWDSFPFLAESTTI</sequence>
<accession>W6QPR7</accession>
<feature type="compositionally biased region" description="Polar residues" evidence="6">
    <location>
        <begin position="611"/>
        <end position="623"/>
    </location>
</feature>
<protein>
    <submittedName>
        <fullName evidence="8">Zn(2)-C6 fungal-type DNA-binding domain</fullName>
    </submittedName>
</protein>
<dbReference type="PROSITE" id="PS00463">
    <property type="entry name" value="ZN2_CY6_FUNGAL_1"/>
    <property type="match status" value="1"/>
</dbReference>
<gene>
    <name evidence="8" type="ORF">PROQFM164_S08g000042</name>
</gene>
<dbReference type="GO" id="GO:0000435">
    <property type="term" value="P:positive regulation of transcription from RNA polymerase II promoter by galactose"/>
    <property type="evidence" value="ECO:0007669"/>
    <property type="project" value="TreeGrafter"/>
</dbReference>
<dbReference type="SUPFAM" id="SSF57701">
    <property type="entry name" value="Zn2/Cys6 DNA-binding domain"/>
    <property type="match status" value="1"/>
</dbReference>
<organism evidence="8 9">
    <name type="scientific">Penicillium roqueforti (strain FM164)</name>
    <dbReference type="NCBI Taxonomy" id="1365484"/>
    <lineage>
        <taxon>Eukaryota</taxon>
        <taxon>Fungi</taxon>
        <taxon>Dikarya</taxon>
        <taxon>Ascomycota</taxon>
        <taxon>Pezizomycotina</taxon>
        <taxon>Eurotiomycetes</taxon>
        <taxon>Eurotiomycetidae</taxon>
        <taxon>Eurotiales</taxon>
        <taxon>Aspergillaceae</taxon>
        <taxon>Penicillium</taxon>
    </lineage>
</organism>
<keyword evidence="1" id="KW-0479">Metal-binding</keyword>
<dbReference type="PANTHER" id="PTHR47424:SF9">
    <property type="entry name" value="TAH-2"/>
    <property type="match status" value="1"/>
</dbReference>
<dbReference type="CDD" id="cd00067">
    <property type="entry name" value="GAL4"/>
    <property type="match status" value="1"/>
</dbReference>
<dbReference type="InterPro" id="IPR036864">
    <property type="entry name" value="Zn2-C6_fun-type_DNA-bd_sf"/>
</dbReference>
<dbReference type="STRING" id="1365484.W6QPR7"/>